<evidence type="ECO:0000256" key="1">
    <source>
        <dbReference type="SAM" id="Phobius"/>
    </source>
</evidence>
<feature type="transmembrane region" description="Helical" evidence="1">
    <location>
        <begin position="386"/>
        <end position="410"/>
    </location>
</feature>
<dbReference type="InterPro" id="IPR027463">
    <property type="entry name" value="AcrB_DN_DC_subdom"/>
</dbReference>
<feature type="transmembrane region" description="Helical" evidence="1">
    <location>
        <begin position="359"/>
        <end position="380"/>
    </location>
</feature>
<feature type="transmembrane region" description="Helical" evidence="1">
    <location>
        <begin position="336"/>
        <end position="352"/>
    </location>
</feature>
<protein>
    <submittedName>
        <fullName evidence="2">Efflux RND transporter permease subunit</fullName>
    </submittedName>
</protein>
<dbReference type="InterPro" id="IPR001036">
    <property type="entry name" value="Acrflvin-R"/>
</dbReference>
<dbReference type="EMBL" id="JBBPCO010000002">
    <property type="protein sequence ID" value="MEK8088701.1"/>
    <property type="molecule type" value="Genomic_DNA"/>
</dbReference>
<feature type="transmembrane region" description="Helical" evidence="1">
    <location>
        <begin position="903"/>
        <end position="924"/>
    </location>
</feature>
<reference evidence="2 3" key="1">
    <citation type="submission" date="2024-04" db="EMBL/GenBank/DDBJ databases">
        <authorList>
            <person name="Abashina T."/>
            <person name="Shaikin A."/>
        </authorList>
    </citation>
    <scope>NUCLEOTIDE SEQUENCE [LARGE SCALE GENOMIC DNA]</scope>
    <source>
        <strain evidence="2 3">AAFK</strain>
    </source>
</reference>
<keyword evidence="1" id="KW-1133">Transmembrane helix</keyword>
<dbReference type="PRINTS" id="PR00702">
    <property type="entry name" value="ACRIFLAVINRP"/>
</dbReference>
<dbReference type="Gene3D" id="3.30.70.1320">
    <property type="entry name" value="Multidrug efflux transporter AcrB pore domain like"/>
    <property type="match status" value="1"/>
</dbReference>
<sequence>MSLPELSIKRHVLAFMLSGVLILLGIVAFQRLGVDRFPKIDFPVVSITTVLPGANPDVVDASITSIIETQVNGVPGIDHIQSSSSPGISMVNITFDLDKDVDVAFNEVQAKINQVLSQLPEDADPPMVAKVETDAQPILWLTLQGDRTQQQLNEYARTVLKKRLETINGVGEVQIGGRRDRAIRVNLEPARLAAYGLTVQDLATAFQSQHFQLPGGFLVSGKTERLIKLDLEYHDPAAMRDMVIGYQNGAAIHLRDVATVEDDLEDFRQLARYNGKPTVGLGIVKIANTNTVAIVDAVKERVRSEIQPELPPGLSLEVAVDNSNFILELIAALEEHLILGTLLAALVVWLFLKSFRSTLIISLAIPVSLLGAMGVMYFAGYTFNSMTMLALLLLIGVVVDDAIVVLENIYRHREEIDPDPMTAALNGTNQVMFAVMAATLTLVSIFAPVIFMGGIIGRFFQSFAVVVTFGVLVSWFVSMTLTPMLASRFLVVKKQHGRVYNALEGMFQGMERHYRSLLGLGMRHRWGVVIITVLVVASSGFFLNSVGKGFVPEEDEGSFLVFVRAPLGSGIEYTSAKLAEVEQVLGRNQAVAGYFTAIGQERAGQVNQAFVYVRMAPRDERELSQQALIPILQRQFAGIAGVRVFAAPVSIVGGQRGEPLQFVVSGQNLQEVAKYSKLIQDRLSEDPGMGRLDLDLQLDLPQIELEVDRERAASLGLSARDVAMAANVLAGGQDIAKFNDDPGNGERYDVRLKAVEGEFRNPGDMSKIYLRGRDGQIVRLDTVASFKQTAGPAVISRYDLRYAAFFYANPKMPLGDAVTLVKETAEEVLPLGYSVQFTGQAEEFGKTIDSVLFAFMLATILLYMVLASQFNSFLQPLIIMMAQPLAMIGGIAALWLTGHTLNIYSMIGLVLLVGLVAKNSILLVDLTNQYRAEGMDIDTALREASPIRLRPILMTSLTIILALLPAAIGLGAGADTNGPLAVAVIGGMITSTLLTLVVVPAVYSLVEHGKGRFEDYWQRRHPKRVEE</sequence>
<keyword evidence="1" id="KW-0472">Membrane</keyword>
<dbReference type="Gene3D" id="1.20.1640.10">
    <property type="entry name" value="Multidrug efflux transporter AcrB transmembrane domain"/>
    <property type="match status" value="2"/>
</dbReference>
<evidence type="ECO:0000313" key="2">
    <source>
        <dbReference type="EMBL" id="MEK8088701.1"/>
    </source>
</evidence>
<keyword evidence="3" id="KW-1185">Reference proteome</keyword>
<dbReference type="Gene3D" id="3.30.70.1430">
    <property type="entry name" value="Multidrug efflux transporter AcrB pore domain"/>
    <property type="match status" value="2"/>
</dbReference>
<dbReference type="Gene3D" id="3.30.2090.10">
    <property type="entry name" value="Multidrug efflux transporter AcrB TolC docking domain, DN and DC subdomains"/>
    <property type="match status" value="2"/>
</dbReference>
<feature type="transmembrane region" description="Helical" evidence="1">
    <location>
        <begin position="12"/>
        <end position="29"/>
    </location>
</feature>
<feature type="transmembrane region" description="Helical" evidence="1">
    <location>
        <begin position="877"/>
        <end position="897"/>
    </location>
</feature>
<dbReference type="SUPFAM" id="SSF82866">
    <property type="entry name" value="Multidrug efflux transporter AcrB transmembrane domain"/>
    <property type="match status" value="2"/>
</dbReference>
<keyword evidence="1" id="KW-0812">Transmembrane</keyword>
<proteinExistence type="predicted"/>
<dbReference type="SUPFAM" id="SSF82693">
    <property type="entry name" value="Multidrug efflux transporter AcrB pore domain, PN1, PN2, PC1 and PC2 subdomains"/>
    <property type="match status" value="3"/>
</dbReference>
<organism evidence="2 3">
    <name type="scientific">Thermithiobacillus plumbiphilus</name>
    <dbReference type="NCBI Taxonomy" id="1729899"/>
    <lineage>
        <taxon>Bacteria</taxon>
        <taxon>Pseudomonadati</taxon>
        <taxon>Pseudomonadota</taxon>
        <taxon>Acidithiobacillia</taxon>
        <taxon>Acidithiobacillales</taxon>
        <taxon>Thermithiobacillaceae</taxon>
        <taxon>Thermithiobacillus</taxon>
    </lineage>
</organism>
<dbReference type="PANTHER" id="PTHR32063">
    <property type="match status" value="1"/>
</dbReference>
<feature type="transmembrane region" description="Helical" evidence="1">
    <location>
        <begin position="431"/>
        <end position="456"/>
    </location>
</feature>
<feature type="transmembrane region" description="Helical" evidence="1">
    <location>
        <begin position="952"/>
        <end position="974"/>
    </location>
</feature>
<evidence type="ECO:0000313" key="3">
    <source>
        <dbReference type="Proteomes" id="UP001446205"/>
    </source>
</evidence>
<gene>
    <name evidence="2" type="ORF">WOB96_02875</name>
</gene>
<feature type="transmembrane region" description="Helical" evidence="1">
    <location>
        <begin position="462"/>
        <end position="486"/>
    </location>
</feature>
<feature type="transmembrane region" description="Helical" evidence="1">
    <location>
        <begin position="851"/>
        <end position="870"/>
    </location>
</feature>
<dbReference type="RefSeq" id="WP_341369767.1">
    <property type="nucleotide sequence ID" value="NZ_JBBPCO010000002.1"/>
</dbReference>
<accession>A0ABU9D584</accession>
<dbReference type="Gene3D" id="3.30.70.1440">
    <property type="entry name" value="Multidrug efflux transporter AcrB pore domain"/>
    <property type="match status" value="1"/>
</dbReference>
<comment type="caution">
    <text evidence="2">The sequence shown here is derived from an EMBL/GenBank/DDBJ whole genome shotgun (WGS) entry which is preliminary data.</text>
</comment>
<dbReference type="SUPFAM" id="SSF82714">
    <property type="entry name" value="Multidrug efflux transporter AcrB TolC docking domain, DN and DC subdomains"/>
    <property type="match status" value="2"/>
</dbReference>
<feature type="transmembrane region" description="Helical" evidence="1">
    <location>
        <begin position="980"/>
        <end position="1006"/>
    </location>
</feature>
<dbReference type="PANTHER" id="PTHR32063:SF0">
    <property type="entry name" value="SWARMING MOTILITY PROTEIN SWRC"/>
    <property type="match status" value="1"/>
</dbReference>
<dbReference type="Pfam" id="PF00873">
    <property type="entry name" value="ACR_tran"/>
    <property type="match status" value="1"/>
</dbReference>
<name>A0ABU9D584_9PROT</name>
<dbReference type="Proteomes" id="UP001446205">
    <property type="component" value="Unassembled WGS sequence"/>
</dbReference>
<feature type="transmembrane region" description="Helical" evidence="1">
    <location>
        <begin position="525"/>
        <end position="543"/>
    </location>
</feature>